<dbReference type="SUPFAM" id="SSF53474">
    <property type="entry name" value="alpha/beta-Hydrolases"/>
    <property type="match status" value="1"/>
</dbReference>
<dbReference type="Gene3D" id="3.40.50.1820">
    <property type="entry name" value="alpha/beta hydrolase"/>
    <property type="match status" value="1"/>
</dbReference>
<dbReference type="AlphaFoldDB" id="A0A6C0CQ50"/>
<name>A0A6C0CQ50_9ZZZZ</name>
<dbReference type="InterPro" id="IPR002921">
    <property type="entry name" value="Fungal_lipase-type"/>
</dbReference>
<feature type="transmembrane region" description="Helical" evidence="1">
    <location>
        <begin position="5"/>
        <end position="23"/>
    </location>
</feature>
<feature type="domain" description="Fungal lipase-type" evidence="2">
    <location>
        <begin position="83"/>
        <end position="201"/>
    </location>
</feature>
<sequence length="241" mass="28058">MIRHIFLITIIFLFIILLVYSLYEGPFTRNFCNLYKEDGVNKYANLIKKLNSRDVCLSEMDNDFDKYIYWKNELIGAIKGNILVFKGSDTTKDILYDFTTSPYALHRGRTISNIQLIYTNIKDELKALLSLHKINIITGWSLGSVLACITALDNYNTTDIERVVLFGFPNIFSDRFKERYNRALGDKTIIYNHNLDIFANIFGYGKLIGQIDTVRWKNAPLKDIYKLFTNGLGFFHMSYFQ</sequence>
<dbReference type="InterPro" id="IPR029058">
    <property type="entry name" value="AB_hydrolase_fold"/>
</dbReference>
<organism evidence="3">
    <name type="scientific">viral metagenome</name>
    <dbReference type="NCBI Taxonomy" id="1070528"/>
    <lineage>
        <taxon>unclassified sequences</taxon>
        <taxon>metagenomes</taxon>
        <taxon>organismal metagenomes</taxon>
    </lineage>
</organism>
<keyword evidence="1" id="KW-0472">Membrane</keyword>
<dbReference type="GO" id="GO:0006629">
    <property type="term" value="P:lipid metabolic process"/>
    <property type="evidence" value="ECO:0007669"/>
    <property type="project" value="InterPro"/>
</dbReference>
<keyword evidence="1" id="KW-1133">Transmembrane helix</keyword>
<proteinExistence type="predicted"/>
<dbReference type="EMBL" id="MN739471">
    <property type="protein sequence ID" value="QHT06611.1"/>
    <property type="molecule type" value="Genomic_DNA"/>
</dbReference>
<dbReference type="Pfam" id="PF01764">
    <property type="entry name" value="Lipase_3"/>
    <property type="match status" value="1"/>
</dbReference>
<keyword evidence="1" id="KW-0812">Transmembrane</keyword>
<evidence type="ECO:0000313" key="3">
    <source>
        <dbReference type="EMBL" id="QHT06611.1"/>
    </source>
</evidence>
<evidence type="ECO:0000259" key="2">
    <source>
        <dbReference type="Pfam" id="PF01764"/>
    </source>
</evidence>
<reference evidence="3" key="1">
    <citation type="journal article" date="2020" name="Nature">
        <title>Giant virus diversity and host interactions through global metagenomics.</title>
        <authorList>
            <person name="Schulz F."/>
            <person name="Roux S."/>
            <person name="Paez-Espino D."/>
            <person name="Jungbluth S."/>
            <person name="Walsh D.A."/>
            <person name="Denef V.J."/>
            <person name="McMahon K.D."/>
            <person name="Konstantinidis K.T."/>
            <person name="Eloe-Fadrosh E.A."/>
            <person name="Kyrpides N.C."/>
            <person name="Woyke T."/>
        </authorList>
    </citation>
    <scope>NUCLEOTIDE SEQUENCE</scope>
    <source>
        <strain evidence="3">GVMAG-M-3300021425-30</strain>
    </source>
</reference>
<evidence type="ECO:0000256" key="1">
    <source>
        <dbReference type="SAM" id="Phobius"/>
    </source>
</evidence>
<accession>A0A6C0CQ50</accession>
<protein>
    <recommendedName>
        <fullName evidence="2">Fungal lipase-type domain-containing protein</fullName>
    </recommendedName>
</protein>